<dbReference type="NCBIfam" id="TIGR01640">
    <property type="entry name" value="F_box_assoc_1"/>
    <property type="match status" value="1"/>
</dbReference>
<dbReference type="EMBL" id="SDMP01000018">
    <property type="protein sequence ID" value="RYQ94542.1"/>
    <property type="molecule type" value="Genomic_DNA"/>
</dbReference>
<dbReference type="STRING" id="3818.A0A444XY05"/>
<dbReference type="SUPFAM" id="SSF81383">
    <property type="entry name" value="F-box domain"/>
    <property type="match status" value="1"/>
</dbReference>
<dbReference type="SMART" id="SM00256">
    <property type="entry name" value="FBOX"/>
    <property type="match status" value="1"/>
</dbReference>
<dbReference type="Gene3D" id="1.20.1280.50">
    <property type="match status" value="1"/>
</dbReference>
<feature type="domain" description="F-box" evidence="1">
    <location>
        <begin position="1"/>
        <end position="37"/>
    </location>
</feature>
<dbReference type="PROSITE" id="PS50181">
    <property type="entry name" value="FBOX"/>
    <property type="match status" value="1"/>
</dbReference>
<dbReference type="InterPro" id="IPR017451">
    <property type="entry name" value="F-box-assoc_interact_dom"/>
</dbReference>
<dbReference type="InterPro" id="IPR001810">
    <property type="entry name" value="F-box_dom"/>
</dbReference>
<dbReference type="PANTHER" id="PTHR31672:SF13">
    <property type="entry name" value="F-BOX PROTEIN CPR30-LIKE"/>
    <property type="match status" value="1"/>
</dbReference>
<evidence type="ECO:0000259" key="1">
    <source>
        <dbReference type="PROSITE" id="PS50181"/>
    </source>
</evidence>
<dbReference type="InterPro" id="IPR050796">
    <property type="entry name" value="SCF_F-box_component"/>
</dbReference>
<gene>
    <name evidence="2" type="ORF">Ahy_B08g089478</name>
</gene>
<dbReference type="Pfam" id="PF08268">
    <property type="entry name" value="FBA_3"/>
    <property type="match status" value="1"/>
</dbReference>
<accession>A0A444XY05</accession>
<protein>
    <recommendedName>
        <fullName evidence="1">F-box domain-containing protein</fullName>
    </recommendedName>
</protein>
<dbReference type="AlphaFoldDB" id="A0A444XY05"/>
<dbReference type="Proteomes" id="UP000289738">
    <property type="component" value="Chromosome B08"/>
</dbReference>
<dbReference type="CDD" id="cd22157">
    <property type="entry name" value="F-box_AtFBW1-like"/>
    <property type="match status" value="1"/>
</dbReference>
<evidence type="ECO:0000313" key="3">
    <source>
        <dbReference type="Proteomes" id="UP000289738"/>
    </source>
</evidence>
<dbReference type="InterPro" id="IPR013187">
    <property type="entry name" value="F-box-assoc_dom_typ3"/>
</dbReference>
<proteinExistence type="predicted"/>
<dbReference type="Pfam" id="PF00646">
    <property type="entry name" value="F-box"/>
    <property type="match status" value="1"/>
</dbReference>
<dbReference type="PANTHER" id="PTHR31672">
    <property type="entry name" value="BNACNNG10540D PROTEIN"/>
    <property type="match status" value="1"/>
</dbReference>
<sequence length="312" mass="35593">MMEILLRLPARTLVSLRSVCRSWRNLISSPDFTRNHLRRSCLRDPSLITPPRIAYCNHDGFYGGIQSFSMQSMLDNPSDPTKVASISSETYYKIVGSCDGLLCFFDGFASCGMHAILWNPCTGFTFESPEISGQVLFCGFGYDYLSDSYKIYAATKKQGPSGFESSTKFYTFGQTSSWRKIDDIPVALFSFPSDNSCWTDNTEGEFFGSSRLCTLNWCVNQVVLYFDLTKEIYGHFSLPLGSEIDLDHYSPRRCTHLYVLRNCLSACYEHKRTREWIVWQMKEYGDAQSWTKLAIIQNCCAFIKSKPQSIDS</sequence>
<dbReference type="InterPro" id="IPR036047">
    <property type="entry name" value="F-box-like_dom_sf"/>
</dbReference>
<reference evidence="2 3" key="1">
    <citation type="submission" date="2019-01" db="EMBL/GenBank/DDBJ databases">
        <title>Sequencing of cultivated peanut Arachis hypogaea provides insights into genome evolution and oil improvement.</title>
        <authorList>
            <person name="Chen X."/>
        </authorList>
    </citation>
    <scope>NUCLEOTIDE SEQUENCE [LARGE SCALE GENOMIC DNA]</scope>
    <source>
        <strain evidence="3">cv. Fuhuasheng</strain>
        <tissue evidence="2">Leaves</tissue>
    </source>
</reference>
<comment type="caution">
    <text evidence="2">The sequence shown here is derived from an EMBL/GenBank/DDBJ whole genome shotgun (WGS) entry which is preliminary data.</text>
</comment>
<name>A0A444XY05_ARAHY</name>
<keyword evidence="3" id="KW-1185">Reference proteome</keyword>
<organism evidence="2 3">
    <name type="scientific">Arachis hypogaea</name>
    <name type="common">Peanut</name>
    <dbReference type="NCBI Taxonomy" id="3818"/>
    <lineage>
        <taxon>Eukaryota</taxon>
        <taxon>Viridiplantae</taxon>
        <taxon>Streptophyta</taxon>
        <taxon>Embryophyta</taxon>
        <taxon>Tracheophyta</taxon>
        <taxon>Spermatophyta</taxon>
        <taxon>Magnoliopsida</taxon>
        <taxon>eudicotyledons</taxon>
        <taxon>Gunneridae</taxon>
        <taxon>Pentapetalae</taxon>
        <taxon>rosids</taxon>
        <taxon>fabids</taxon>
        <taxon>Fabales</taxon>
        <taxon>Fabaceae</taxon>
        <taxon>Papilionoideae</taxon>
        <taxon>50 kb inversion clade</taxon>
        <taxon>dalbergioids sensu lato</taxon>
        <taxon>Dalbergieae</taxon>
        <taxon>Pterocarpus clade</taxon>
        <taxon>Arachis</taxon>
    </lineage>
</organism>
<evidence type="ECO:0000313" key="2">
    <source>
        <dbReference type="EMBL" id="RYQ94542.1"/>
    </source>
</evidence>